<dbReference type="Pfam" id="PF00072">
    <property type="entry name" value="Response_reg"/>
    <property type="match status" value="1"/>
</dbReference>
<dbReference type="Proteomes" id="UP000619238">
    <property type="component" value="Unassembled WGS sequence"/>
</dbReference>
<name>A0ABR7Q9Y6_9FLAO</name>
<keyword evidence="1" id="KW-0597">Phosphoprotein</keyword>
<dbReference type="SMART" id="SM00448">
    <property type="entry name" value="REC"/>
    <property type="match status" value="1"/>
</dbReference>
<dbReference type="InterPro" id="IPR007492">
    <property type="entry name" value="LytTR_DNA-bd_dom"/>
</dbReference>
<dbReference type="EMBL" id="JACGWS010000006">
    <property type="protein sequence ID" value="MBC8755228.1"/>
    <property type="molecule type" value="Genomic_DNA"/>
</dbReference>
<evidence type="ECO:0000313" key="5">
    <source>
        <dbReference type="Proteomes" id="UP000619238"/>
    </source>
</evidence>
<dbReference type="PROSITE" id="PS50930">
    <property type="entry name" value="HTH_LYTTR"/>
    <property type="match status" value="1"/>
</dbReference>
<proteinExistence type="predicted"/>
<dbReference type="PANTHER" id="PTHR37299:SF1">
    <property type="entry name" value="STAGE 0 SPORULATION PROTEIN A HOMOLOG"/>
    <property type="match status" value="1"/>
</dbReference>
<evidence type="ECO:0000259" key="3">
    <source>
        <dbReference type="PROSITE" id="PS50930"/>
    </source>
</evidence>
<protein>
    <submittedName>
        <fullName evidence="4">Response regulator transcription factor</fullName>
    </submittedName>
</protein>
<dbReference type="InterPro" id="IPR001789">
    <property type="entry name" value="Sig_transdc_resp-reg_receiver"/>
</dbReference>
<dbReference type="Gene3D" id="2.40.50.1020">
    <property type="entry name" value="LytTr DNA-binding domain"/>
    <property type="match status" value="1"/>
</dbReference>
<reference evidence="4 5" key="1">
    <citation type="submission" date="2020-07" db="EMBL/GenBank/DDBJ databases">
        <title>Description of Kordia aestuariivivens sp. nov., isolated from a tidal flat.</title>
        <authorList>
            <person name="Park S."/>
            <person name="Yoon J.-H."/>
        </authorList>
    </citation>
    <scope>NUCLEOTIDE SEQUENCE [LARGE SCALE GENOMIC DNA]</scope>
    <source>
        <strain evidence="4 5">YSTF-M3</strain>
    </source>
</reference>
<evidence type="ECO:0000313" key="4">
    <source>
        <dbReference type="EMBL" id="MBC8755228.1"/>
    </source>
</evidence>
<feature type="modified residue" description="4-aspartylphosphate" evidence="1">
    <location>
        <position position="56"/>
    </location>
</feature>
<dbReference type="SMART" id="SM00850">
    <property type="entry name" value="LytTR"/>
    <property type="match status" value="1"/>
</dbReference>
<dbReference type="PROSITE" id="PS50110">
    <property type="entry name" value="RESPONSE_REGULATORY"/>
    <property type="match status" value="1"/>
</dbReference>
<feature type="domain" description="HTH LytTR-type" evidence="3">
    <location>
        <begin position="141"/>
        <end position="242"/>
    </location>
</feature>
<dbReference type="RefSeq" id="WP_187562279.1">
    <property type="nucleotide sequence ID" value="NZ_JACGWS010000006.1"/>
</dbReference>
<accession>A0ABR7Q9Y6</accession>
<comment type="caution">
    <text evidence="4">The sequence shown here is derived from an EMBL/GenBank/DDBJ whole genome shotgun (WGS) entry which is preliminary data.</text>
</comment>
<organism evidence="4 5">
    <name type="scientific">Kordia aestuariivivens</name>
    <dbReference type="NCBI Taxonomy" id="2759037"/>
    <lineage>
        <taxon>Bacteria</taxon>
        <taxon>Pseudomonadati</taxon>
        <taxon>Bacteroidota</taxon>
        <taxon>Flavobacteriia</taxon>
        <taxon>Flavobacteriales</taxon>
        <taxon>Flavobacteriaceae</taxon>
        <taxon>Kordia</taxon>
    </lineage>
</organism>
<dbReference type="InterPro" id="IPR011006">
    <property type="entry name" value="CheY-like_superfamily"/>
</dbReference>
<keyword evidence="5" id="KW-1185">Reference proteome</keyword>
<dbReference type="InterPro" id="IPR046947">
    <property type="entry name" value="LytR-like"/>
</dbReference>
<evidence type="ECO:0000259" key="2">
    <source>
        <dbReference type="PROSITE" id="PS50110"/>
    </source>
</evidence>
<feature type="domain" description="Response regulatory" evidence="2">
    <location>
        <begin position="6"/>
        <end position="119"/>
    </location>
</feature>
<dbReference type="SUPFAM" id="SSF52172">
    <property type="entry name" value="CheY-like"/>
    <property type="match status" value="1"/>
</dbReference>
<dbReference type="Pfam" id="PF04397">
    <property type="entry name" value="LytTR"/>
    <property type="match status" value="1"/>
</dbReference>
<dbReference type="Gene3D" id="3.40.50.2300">
    <property type="match status" value="1"/>
</dbReference>
<evidence type="ECO:0000256" key="1">
    <source>
        <dbReference type="PROSITE-ProRule" id="PRU00169"/>
    </source>
</evidence>
<gene>
    <name evidence="4" type="ORF">H2O64_11125</name>
</gene>
<sequence length="244" mass="27879">MTTKIKVLIFEDRAEDALILKETLSQQHIEIAGIASSYTEGIALLNSVDFDIALLDIFVKGKPEGIQFANEIEDDKPFIFITSSIEATVFEEAKDTNPHNYLIKPYNPLELLFAIELAIEKSAAQEGAFSQKIPVHHNDAIFIKKNKALVKIDLKNINYISVDGQYCNMYTDEQPFLLHTSLTQLIKEFPETQFIRANRNLIVNTDKIKIVYPDDNLIVLTNGEKVSLSRRYKAAFFKNYRIFK</sequence>
<dbReference type="PANTHER" id="PTHR37299">
    <property type="entry name" value="TRANSCRIPTIONAL REGULATOR-RELATED"/>
    <property type="match status" value="1"/>
</dbReference>